<evidence type="ECO:0000313" key="7">
    <source>
        <dbReference type="Proteomes" id="UP000287188"/>
    </source>
</evidence>
<dbReference type="InterPro" id="IPR000873">
    <property type="entry name" value="AMP-dep_synth/lig_dom"/>
</dbReference>
<dbReference type="PROSITE" id="PS50075">
    <property type="entry name" value="CARRIER"/>
    <property type="match status" value="1"/>
</dbReference>
<name>A0A402ASK2_9CHLR</name>
<dbReference type="EMBL" id="BIFS01000002">
    <property type="protein sequence ID" value="GCE22080.1"/>
    <property type="molecule type" value="Genomic_DNA"/>
</dbReference>
<dbReference type="InterPro" id="IPR042099">
    <property type="entry name" value="ANL_N_sf"/>
</dbReference>
<dbReference type="PROSITE" id="PS00455">
    <property type="entry name" value="AMP_BINDING"/>
    <property type="match status" value="2"/>
</dbReference>
<dbReference type="FunFam" id="3.40.50.12780:FF:000012">
    <property type="entry name" value="Non-ribosomal peptide synthetase"/>
    <property type="match status" value="2"/>
</dbReference>
<dbReference type="Pfam" id="PF00668">
    <property type="entry name" value="Condensation"/>
    <property type="match status" value="2"/>
</dbReference>
<evidence type="ECO:0000256" key="3">
    <source>
        <dbReference type="ARBA" id="ARBA00022553"/>
    </source>
</evidence>
<dbReference type="GO" id="GO:0044550">
    <property type="term" value="P:secondary metabolite biosynthetic process"/>
    <property type="evidence" value="ECO:0007669"/>
    <property type="project" value="TreeGrafter"/>
</dbReference>
<evidence type="ECO:0000259" key="5">
    <source>
        <dbReference type="PROSITE" id="PS50075"/>
    </source>
</evidence>
<dbReference type="InterPro" id="IPR009081">
    <property type="entry name" value="PP-bd_ACP"/>
</dbReference>
<dbReference type="FunFam" id="3.40.50.980:FF:000001">
    <property type="entry name" value="Non-ribosomal peptide synthetase"/>
    <property type="match status" value="2"/>
</dbReference>
<dbReference type="Gene3D" id="2.30.38.10">
    <property type="entry name" value="Luciferase, Domain 3"/>
    <property type="match status" value="1"/>
</dbReference>
<proteinExistence type="predicted"/>
<dbReference type="Gene3D" id="3.30.559.10">
    <property type="entry name" value="Chloramphenicol acetyltransferase-like domain"/>
    <property type="match status" value="2"/>
</dbReference>
<dbReference type="Gene3D" id="3.30.300.30">
    <property type="match status" value="1"/>
</dbReference>
<dbReference type="Pfam" id="PF00550">
    <property type="entry name" value="PP-binding"/>
    <property type="match status" value="1"/>
</dbReference>
<dbReference type="GO" id="GO:0003824">
    <property type="term" value="F:catalytic activity"/>
    <property type="evidence" value="ECO:0007669"/>
    <property type="project" value="InterPro"/>
</dbReference>
<dbReference type="CDD" id="cd05930">
    <property type="entry name" value="A_NRPS"/>
    <property type="match status" value="1"/>
</dbReference>
<dbReference type="SUPFAM" id="SSF47336">
    <property type="entry name" value="ACP-like"/>
    <property type="match status" value="1"/>
</dbReference>
<accession>A0A402ASK2</accession>
<feature type="region of interest" description="Disordered" evidence="4">
    <location>
        <begin position="699"/>
        <end position="723"/>
    </location>
</feature>
<dbReference type="GO" id="GO:0031177">
    <property type="term" value="F:phosphopantetheine binding"/>
    <property type="evidence" value="ECO:0007669"/>
    <property type="project" value="TreeGrafter"/>
</dbReference>
<evidence type="ECO:0000256" key="1">
    <source>
        <dbReference type="ARBA" id="ARBA00001957"/>
    </source>
</evidence>
<feature type="domain" description="Carrier" evidence="5">
    <location>
        <begin position="722"/>
        <end position="797"/>
    </location>
</feature>
<dbReference type="InterPro" id="IPR010071">
    <property type="entry name" value="AA_adenyl_dom"/>
</dbReference>
<comment type="caution">
    <text evidence="6">The sequence shown here is derived from an EMBL/GenBank/DDBJ whole genome shotgun (WGS) entry which is preliminary data.</text>
</comment>
<keyword evidence="2" id="KW-0596">Phosphopantetheine</keyword>
<dbReference type="InterPro" id="IPR020845">
    <property type="entry name" value="AMP-binding_CS"/>
</dbReference>
<evidence type="ECO:0000313" key="6">
    <source>
        <dbReference type="EMBL" id="GCE22080.1"/>
    </source>
</evidence>
<comment type="cofactor">
    <cofactor evidence="1">
        <name>pantetheine 4'-phosphate</name>
        <dbReference type="ChEBI" id="CHEBI:47942"/>
    </cofactor>
</comment>
<feature type="compositionally biased region" description="Basic and acidic residues" evidence="4">
    <location>
        <begin position="699"/>
        <end position="709"/>
    </location>
</feature>
<dbReference type="InterPro" id="IPR045851">
    <property type="entry name" value="AMP-bd_C_sf"/>
</dbReference>
<dbReference type="CDD" id="cd19531">
    <property type="entry name" value="LCL_NRPS-like"/>
    <property type="match status" value="2"/>
</dbReference>
<dbReference type="SUPFAM" id="SSF56801">
    <property type="entry name" value="Acetyl-CoA synthetase-like"/>
    <property type="match status" value="2"/>
</dbReference>
<dbReference type="Gene3D" id="3.40.50.12780">
    <property type="entry name" value="N-terminal domain of ligase-like"/>
    <property type="match status" value="1"/>
</dbReference>
<dbReference type="Gene3D" id="3.40.50.1820">
    <property type="entry name" value="alpha/beta hydrolase"/>
    <property type="match status" value="1"/>
</dbReference>
<dbReference type="PANTHER" id="PTHR45527:SF1">
    <property type="entry name" value="FATTY ACID SYNTHASE"/>
    <property type="match status" value="1"/>
</dbReference>
<reference evidence="7" key="1">
    <citation type="submission" date="2018-12" db="EMBL/GenBank/DDBJ databases">
        <title>Tengunoibacter tsumagoiensis gen. nov., sp. nov., Dictyobacter kobayashii sp. nov., D. alpinus sp. nov., and D. joshuensis sp. nov. and description of Dictyobacteraceae fam. nov. within the order Ktedonobacterales isolated from Tengu-no-mugimeshi.</title>
        <authorList>
            <person name="Wang C.M."/>
            <person name="Zheng Y."/>
            <person name="Sakai Y."/>
            <person name="Toyoda A."/>
            <person name="Minakuchi Y."/>
            <person name="Abe K."/>
            <person name="Yokota A."/>
            <person name="Yabe S."/>
        </authorList>
    </citation>
    <scope>NUCLEOTIDE SEQUENCE [LARGE SCALE GENOMIC DNA]</scope>
    <source>
        <strain evidence="7">Uno11</strain>
    </source>
</reference>
<dbReference type="SUPFAM" id="SSF52777">
    <property type="entry name" value="CoA-dependent acyltransferases"/>
    <property type="match status" value="3"/>
</dbReference>
<dbReference type="Gene3D" id="3.40.50.980">
    <property type="match status" value="2"/>
</dbReference>
<evidence type="ECO:0000256" key="4">
    <source>
        <dbReference type="SAM" id="MobiDB-lite"/>
    </source>
</evidence>
<dbReference type="FunFam" id="3.30.559.10:FF:000012">
    <property type="entry name" value="Non-ribosomal peptide synthetase"/>
    <property type="match status" value="1"/>
</dbReference>
<dbReference type="Gene3D" id="3.30.559.30">
    <property type="entry name" value="Nonribosomal peptide synthetase, condensation domain"/>
    <property type="match status" value="2"/>
</dbReference>
<dbReference type="NCBIfam" id="TIGR01733">
    <property type="entry name" value="AA-adenyl-dom"/>
    <property type="match status" value="2"/>
</dbReference>
<dbReference type="PANTHER" id="PTHR45527">
    <property type="entry name" value="NONRIBOSOMAL PEPTIDE SYNTHETASE"/>
    <property type="match status" value="1"/>
</dbReference>
<dbReference type="GO" id="GO:0043041">
    <property type="term" value="P:amino acid activation for nonribosomal peptide biosynthetic process"/>
    <property type="evidence" value="ECO:0007669"/>
    <property type="project" value="TreeGrafter"/>
</dbReference>
<sequence length="1681" mass="187661">MVLLASWSILLGRLSGQQDLVIGSPIAGRKRVELEGLIGFFVNTLALRIDLSGEPCFRQVLERLREVALGAYAHQELPFEKLVEELAPGRDLSYQPLFQTMFILQNTPRALTTFSDLRMQPLEVDNQTAKFDLTLELYDLEHTFEGSLEYMSDLFAPATIQRWLAQWQCLLTAALQAPEHPIASLPLEPEAQLRQRWADWNACAHPLPEAQDLVALFTAQVRQRPEGVALLSEGATLTYRQLNAQANQLAHRLLAAGLELEGRVGVYLPRTPQLVVALLAILKAGGAYVPLDPGLPEERVRWMVRDAQVQYVLSSSALCSQPLEPTVPWWWLDRLAEEELPELDPARAIEPQQLAYLLYTSGSTGEPKGVMGTHQGIINRLAWAWRAYPFAAGEVCCQKTSLSFVDAVAELFTPLLAGVPTVLATQQHCQDAAELLRLLAQHRVSRLVLVPSLLRTLLALEPKLGERLPALRLWMCSGEALPAELCERFQAELPDRVLLNIYGSSEVAADATAWPVQAGEHAPAIGRPLDRVRVYVLDPAGQPVPVGVSGEIYVGGPGLARGYAGQAGQTAERFVPDGISGQEGARLYRTGDLGRYRADGVLEYVGRVDQQIKLRGIRIEVAEIERWMQQAPGVQRAVVVVLEQASGEAWLVGCVQARTGQDVDVEQVRHTLKQRVPGYMVPQRYVKVEQIPLTSSGKVDRQRLRRQVEQEQGAQEQERYREPETPVEQEVARIWEEVLQTQRVGRYDNFFERGGHSLLATQVAARIRDRFQVALPLQRLFEAPILQNLAATIQLEQERHNTDTHAQSVIPHADRDLPLPLSLSQERMWFLDQLEPGNLSYNISSAFLLQGLLRVDILQQSLNALLERHESLRTTFVSIDGKPQQKILEHLVITLSVVDISHETAAQREITIKQQVRQVFDLASGPLLRAQLYRIGEQEHVLVLTIHHIIADGWSMQILMRELAVLYRAGQQQTTPLPPLAIQYADYASWQRHHFLDEQLVAEQLTYWHSMLDNAPALLELPTDHPRPLVQSYRGAKETIQIPLELNRAIKQLGLEQNATPYMVLLAAWSILLGRLSGQQELVVGSPIANRQHKDLEAIIGLFINTLALRIDLSGMPSFAELVERVRRVALGAYEHQEFPFEKLVEELAPERNLNIPPIFQTMFILQSMPVSSISLPDLNLQPLMVDGGFTQYDLVLDLVDSEQGFIGSVDYNADLFEPETIQRWIKQFLQLLTDVLNAPTRALMSMPLLDLDELSQSVYTWNATALPAFAWRHIVELIESRVAVMADRTAIVAGPEQLSYQELNRRANRLARVLRRKGLASEMRVGICLTRSCDLIVAILAVLKAGGAYVPLDPALPAERLAFMLTNAHADLLLTHSTYAPLFSSATVPFFYLDQAEAMLEQEAVGNLSVNIHPAQAAYVLYTSGSTGQPKGVVVEQRNLLNAYYAWESAYKLNASHMNHLQMANVSFDVFSGDLVRALGSGGTLVLCPRELLLEPEQLYAHMGEQQIHCAEFVPAVMRGLLDYLERTAQHLSSMRLLVVGSEGWSMQEYSRLQEVCGQQTRIINSYGVSEATIDSTYFECSHPHALNIPAVPIGHPMGNMCVYLLDQYGQPVPIGATGEMYIGGLGVSRGYNGQPDLTAARFIPDAWSGRSGARLYRTGDLARYREDGTLEFIGRGITR</sequence>
<dbReference type="GO" id="GO:0005829">
    <property type="term" value="C:cytosol"/>
    <property type="evidence" value="ECO:0007669"/>
    <property type="project" value="TreeGrafter"/>
</dbReference>
<dbReference type="GO" id="GO:0008610">
    <property type="term" value="P:lipid biosynthetic process"/>
    <property type="evidence" value="ECO:0007669"/>
    <property type="project" value="UniProtKB-ARBA"/>
</dbReference>
<dbReference type="Pfam" id="PF00501">
    <property type="entry name" value="AMP-binding"/>
    <property type="match status" value="2"/>
</dbReference>
<dbReference type="FunFam" id="1.10.1200.10:FF:000005">
    <property type="entry name" value="Nonribosomal peptide synthetase 1"/>
    <property type="match status" value="1"/>
</dbReference>
<dbReference type="Pfam" id="PF13193">
    <property type="entry name" value="AMP-binding_C"/>
    <property type="match status" value="1"/>
</dbReference>
<evidence type="ECO:0000256" key="2">
    <source>
        <dbReference type="ARBA" id="ARBA00022450"/>
    </source>
</evidence>
<gene>
    <name evidence="6" type="ORF">KDK_58800</name>
</gene>
<keyword evidence="7" id="KW-1185">Reference proteome</keyword>
<dbReference type="InterPro" id="IPR025110">
    <property type="entry name" value="AMP-bd_C"/>
</dbReference>
<dbReference type="InterPro" id="IPR036736">
    <property type="entry name" value="ACP-like_sf"/>
</dbReference>
<dbReference type="InterPro" id="IPR001242">
    <property type="entry name" value="Condensation_dom"/>
</dbReference>
<keyword evidence="3" id="KW-0597">Phosphoprotein</keyword>
<dbReference type="InterPro" id="IPR023213">
    <property type="entry name" value="CAT-like_dom_sf"/>
</dbReference>
<dbReference type="OrthoDB" id="9757538at2"/>
<dbReference type="Proteomes" id="UP000287188">
    <property type="component" value="Unassembled WGS sequence"/>
</dbReference>
<dbReference type="InterPro" id="IPR029058">
    <property type="entry name" value="AB_hydrolase_fold"/>
</dbReference>
<dbReference type="RefSeq" id="WP_126554604.1">
    <property type="nucleotide sequence ID" value="NZ_BIFS01000002.1"/>
</dbReference>
<protein>
    <recommendedName>
        <fullName evidence="5">Carrier domain-containing protein</fullName>
    </recommendedName>
</protein>
<organism evidence="6 7">
    <name type="scientific">Dictyobacter kobayashii</name>
    <dbReference type="NCBI Taxonomy" id="2014872"/>
    <lineage>
        <taxon>Bacteria</taxon>
        <taxon>Bacillati</taxon>
        <taxon>Chloroflexota</taxon>
        <taxon>Ktedonobacteria</taxon>
        <taxon>Ktedonobacterales</taxon>
        <taxon>Dictyobacteraceae</taxon>
        <taxon>Dictyobacter</taxon>
    </lineage>
</organism>